<sequence length="177" mass="19636">MDVPSHSGGHIVIFPGFPWVHASGRRLFAWRVLASTSSITSEPATFFVNLLLLWGQGVLCSRNGGVWSIKNQTVYCEHCADTITSEGDLITVLQWPQLIGAYHVRCYGLKAKTGNSVNVPLNSDATLWLMVVFAILCLIIFFLDSQQPIFLLLACVIPSLRLLSWVMVERHIGSPPR</sequence>
<comment type="caution">
    <text evidence="2">The sequence shown here is derived from an EMBL/GenBank/DDBJ whole genome shotgun (WGS) entry which is preliminary data.</text>
</comment>
<keyword evidence="1" id="KW-1133">Transmembrane helix</keyword>
<organism evidence="2 3">
    <name type="scientific">Sulfobacillus benefaciens</name>
    <dbReference type="NCBI Taxonomy" id="453960"/>
    <lineage>
        <taxon>Bacteria</taxon>
        <taxon>Bacillati</taxon>
        <taxon>Bacillota</taxon>
        <taxon>Clostridia</taxon>
        <taxon>Eubacteriales</taxon>
        <taxon>Clostridiales Family XVII. Incertae Sedis</taxon>
        <taxon>Sulfobacillus</taxon>
    </lineage>
</organism>
<protein>
    <submittedName>
        <fullName evidence="2">Uncharacterized protein</fullName>
    </submittedName>
</protein>
<reference evidence="2 3" key="1">
    <citation type="journal article" date="2014" name="BMC Genomics">
        <title>Comparison of environmental and isolate Sulfobacillus genomes reveals diverse carbon, sulfur, nitrogen, and hydrogen metabolisms.</title>
        <authorList>
            <person name="Justice N.B."/>
            <person name="Norman A."/>
            <person name="Brown C.T."/>
            <person name="Singh A."/>
            <person name="Thomas B.C."/>
            <person name="Banfield J.F."/>
        </authorList>
    </citation>
    <scope>NUCLEOTIDE SEQUENCE [LARGE SCALE GENOMIC DNA]</scope>
    <source>
        <strain evidence="2">AMDSBA1</strain>
    </source>
</reference>
<keyword evidence="1" id="KW-0472">Membrane</keyword>
<accession>A0A2T2WNB2</accession>
<evidence type="ECO:0000256" key="1">
    <source>
        <dbReference type="SAM" id="Phobius"/>
    </source>
</evidence>
<dbReference type="AlphaFoldDB" id="A0A2T2WNB2"/>
<feature type="transmembrane region" description="Helical" evidence="1">
    <location>
        <begin position="125"/>
        <end position="143"/>
    </location>
</feature>
<evidence type="ECO:0000313" key="2">
    <source>
        <dbReference type="EMBL" id="PSR23703.1"/>
    </source>
</evidence>
<dbReference type="Proteomes" id="UP000242699">
    <property type="component" value="Unassembled WGS sequence"/>
</dbReference>
<proteinExistence type="predicted"/>
<dbReference type="EMBL" id="PXYT01000090">
    <property type="protein sequence ID" value="PSR23703.1"/>
    <property type="molecule type" value="Genomic_DNA"/>
</dbReference>
<feature type="transmembrane region" description="Helical" evidence="1">
    <location>
        <begin position="149"/>
        <end position="168"/>
    </location>
</feature>
<name>A0A2T2WNB2_9FIRM</name>
<keyword evidence="1" id="KW-0812">Transmembrane</keyword>
<gene>
    <name evidence="2" type="ORF">C7B43_19850</name>
</gene>
<evidence type="ECO:0000313" key="3">
    <source>
        <dbReference type="Proteomes" id="UP000242699"/>
    </source>
</evidence>